<dbReference type="PROSITE" id="PS00162">
    <property type="entry name" value="ALPHA_CA_1"/>
    <property type="match status" value="1"/>
</dbReference>
<keyword evidence="7 9" id="KW-0456">Lyase</keyword>
<evidence type="ECO:0000256" key="5">
    <source>
        <dbReference type="ARBA" id="ARBA00022833"/>
    </source>
</evidence>
<feature type="compositionally biased region" description="Polar residues" evidence="10">
    <location>
        <begin position="272"/>
        <end position="284"/>
    </location>
</feature>
<dbReference type="InterPro" id="IPR023561">
    <property type="entry name" value="Carbonic_anhydrase_a-class"/>
</dbReference>
<evidence type="ECO:0000313" key="12">
    <source>
        <dbReference type="EMBL" id="PVD31273.1"/>
    </source>
</evidence>
<dbReference type="STRING" id="400727.A0A2T7PCX0"/>
<keyword evidence="4 9" id="KW-0479">Metal-binding</keyword>
<evidence type="ECO:0000256" key="7">
    <source>
        <dbReference type="ARBA" id="ARBA00023239"/>
    </source>
</evidence>
<evidence type="ECO:0000256" key="10">
    <source>
        <dbReference type="SAM" id="MobiDB-lite"/>
    </source>
</evidence>
<dbReference type="FunFam" id="3.10.200.10:FF:000003">
    <property type="entry name" value="Carbonic anhydrase 12"/>
    <property type="match status" value="1"/>
</dbReference>
<dbReference type="PANTHER" id="PTHR18952">
    <property type="entry name" value="CARBONIC ANHYDRASE"/>
    <property type="match status" value="1"/>
</dbReference>
<evidence type="ECO:0000256" key="3">
    <source>
        <dbReference type="ARBA" id="ARBA00012925"/>
    </source>
</evidence>
<evidence type="ECO:0000256" key="2">
    <source>
        <dbReference type="ARBA" id="ARBA00010718"/>
    </source>
</evidence>
<feature type="compositionally biased region" description="Polar residues" evidence="10">
    <location>
        <begin position="371"/>
        <end position="386"/>
    </location>
</feature>
<dbReference type="SUPFAM" id="SSF51069">
    <property type="entry name" value="Carbonic anhydrase"/>
    <property type="match status" value="1"/>
</dbReference>
<proteinExistence type="inferred from homology"/>
<dbReference type="GO" id="GO:0005886">
    <property type="term" value="C:plasma membrane"/>
    <property type="evidence" value="ECO:0007669"/>
    <property type="project" value="TreeGrafter"/>
</dbReference>
<feature type="domain" description="Alpha-carbonic anhydrase" evidence="11">
    <location>
        <begin position="1"/>
        <end position="273"/>
    </location>
</feature>
<dbReference type="PROSITE" id="PS51144">
    <property type="entry name" value="ALPHA_CA_2"/>
    <property type="match status" value="1"/>
</dbReference>
<feature type="compositionally biased region" description="Polar residues" evidence="10">
    <location>
        <begin position="295"/>
        <end position="346"/>
    </location>
</feature>
<evidence type="ECO:0000256" key="9">
    <source>
        <dbReference type="RuleBase" id="RU367011"/>
    </source>
</evidence>
<comment type="caution">
    <text evidence="12">The sequence shown here is derived from an EMBL/GenBank/DDBJ whole genome shotgun (WGS) entry which is preliminary data.</text>
</comment>
<evidence type="ECO:0000256" key="1">
    <source>
        <dbReference type="ARBA" id="ARBA00002904"/>
    </source>
</evidence>
<dbReference type="InterPro" id="IPR018338">
    <property type="entry name" value="Carbonic_anhydrase_a-class_CS"/>
</dbReference>
<comment type="similarity">
    <text evidence="2 9">Belongs to the alpha-carbonic anhydrase family.</text>
</comment>
<feature type="compositionally biased region" description="Basic and acidic residues" evidence="10">
    <location>
        <begin position="514"/>
        <end position="526"/>
    </location>
</feature>
<name>A0A2T7PCX0_POMCA</name>
<feature type="compositionally biased region" description="Low complexity" evidence="10">
    <location>
        <begin position="347"/>
        <end position="363"/>
    </location>
</feature>
<sequence length="725" mass="78801">MSGPDNWPVHYPKCRGEQQSPVNIDTHSCLYDPTLTDFTLINFNRTSSSVDVGCKLNFTNNGHSASVRVMSDMAVEGGGLDGRYRTAEFHFHWGDMDDVGSEHAVDGAKYPLEMHVVSYAEKYGTLMNAMEKPDGLAVLGVLFHISEQDNPAFAPLADTLQYIHKAGEHRTVDGVQLRSLLPEDTSRFWRYAGSLTTPRCYESVTWTIFEQPQKVSVKQLSQLRHLLHEEGHFEAHDHGSAHSASDQPNSPSYLVNNWRPLQPLHKRRVRTSFRTPGQSPVTTQPRDKPEKGSNDILTSGANAQPSPSVTESMMNESRSSLNVTSSPEVTTASLGQDTASQTSGQTSELTSLSHSSVSSTPVPAQKEEQSGHVTTTVANTTGSSVAPSIPDTSPEMLVVTSPGNDGGAIAASASAAPEYNTLSIFEAPPDKIGIPPSALNDGPINAAMERPYLLSRANHVNEAKHPQSTSQGKQGEAQTNPGDSQNILSPPAASIANDSSSSTATTSVVPTAPSDEKSSLLSSREPRLKELSQRLRQFLPQEGRYAQTTVQLQETPFAGRYRGPVNMETTAQPQFRRPLLYSSIRNIDNSLSQPPATNHLLAPHPQQGGGWSLNAPRVTGLQSGQTMNHLLQSLRSSLYVRPTRYGTATDTRYGTTTHTSALSPPDFSRLLHRAYPVFSPAAQVLGAPGEATFDAPFVFLHNFDQPMLIRRRFYGGLNSQPNGLY</sequence>
<dbReference type="GO" id="GO:0008270">
    <property type="term" value="F:zinc ion binding"/>
    <property type="evidence" value="ECO:0007669"/>
    <property type="project" value="UniProtKB-UniRule"/>
</dbReference>
<dbReference type="EC" id="4.2.1.1" evidence="3 9"/>
<dbReference type="OrthoDB" id="429145at2759"/>
<dbReference type="Proteomes" id="UP000245119">
    <property type="component" value="Linkage Group LG4"/>
</dbReference>
<organism evidence="12 13">
    <name type="scientific">Pomacea canaliculata</name>
    <name type="common">Golden apple snail</name>
    <dbReference type="NCBI Taxonomy" id="400727"/>
    <lineage>
        <taxon>Eukaryota</taxon>
        <taxon>Metazoa</taxon>
        <taxon>Spiralia</taxon>
        <taxon>Lophotrochozoa</taxon>
        <taxon>Mollusca</taxon>
        <taxon>Gastropoda</taxon>
        <taxon>Caenogastropoda</taxon>
        <taxon>Architaenioglossa</taxon>
        <taxon>Ampullarioidea</taxon>
        <taxon>Ampullariidae</taxon>
        <taxon>Pomacea</taxon>
    </lineage>
</organism>
<protein>
    <recommendedName>
        <fullName evidence="3 9">Carbonic anhydrase</fullName>
        <ecNumber evidence="3 9">4.2.1.1</ecNumber>
    </recommendedName>
</protein>
<keyword evidence="13" id="KW-1185">Reference proteome</keyword>
<dbReference type="SMART" id="SM01057">
    <property type="entry name" value="Carb_anhydrase"/>
    <property type="match status" value="1"/>
</dbReference>
<dbReference type="PANTHER" id="PTHR18952:SF265">
    <property type="entry name" value="CARBONIC ANHYDRASE"/>
    <property type="match status" value="1"/>
</dbReference>
<dbReference type="Pfam" id="PF00194">
    <property type="entry name" value="Carb_anhydrase"/>
    <property type="match status" value="1"/>
</dbReference>
<dbReference type="CDD" id="cd00326">
    <property type="entry name" value="alpha_CA"/>
    <property type="match status" value="1"/>
</dbReference>
<keyword evidence="5 9" id="KW-0862">Zinc</keyword>
<reference evidence="12 13" key="1">
    <citation type="submission" date="2018-04" db="EMBL/GenBank/DDBJ databases">
        <title>The genome of golden apple snail Pomacea canaliculata provides insight into stress tolerance and invasive adaptation.</title>
        <authorList>
            <person name="Liu C."/>
            <person name="Liu B."/>
            <person name="Ren Y."/>
            <person name="Zhang Y."/>
            <person name="Wang H."/>
            <person name="Li S."/>
            <person name="Jiang F."/>
            <person name="Yin L."/>
            <person name="Zhang G."/>
            <person name="Qian W."/>
            <person name="Fan W."/>
        </authorList>
    </citation>
    <scope>NUCLEOTIDE SEQUENCE [LARGE SCALE GENOMIC DNA]</scope>
    <source>
        <strain evidence="12">SZHN2017</strain>
        <tissue evidence="12">Muscle</tissue>
    </source>
</reference>
<dbReference type="GO" id="GO:0004089">
    <property type="term" value="F:carbonate dehydratase activity"/>
    <property type="evidence" value="ECO:0007669"/>
    <property type="project" value="UniProtKB-UniRule"/>
</dbReference>
<evidence type="ECO:0000256" key="6">
    <source>
        <dbReference type="ARBA" id="ARBA00023180"/>
    </source>
</evidence>
<feature type="compositionally biased region" description="Polar residues" evidence="10">
    <location>
        <begin position="466"/>
        <end position="488"/>
    </location>
</feature>
<gene>
    <name evidence="12" type="ORF">C0Q70_06685</name>
</gene>
<evidence type="ECO:0000313" key="13">
    <source>
        <dbReference type="Proteomes" id="UP000245119"/>
    </source>
</evidence>
<dbReference type="InterPro" id="IPR001148">
    <property type="entry name" value="CA_dom"/>
</dbReference>
<accession>A0A2T7PCX0</accession>
<feature type="compositionally biased region" description="Low complexity" evidence="10">
    <location>
        <begin position="489"/>
        <end position="513"/>
    </location>
</feature>
<dbReference type="Gene3D" id="3.10.200.10">
    <property type="entry name" value="Alpha carbonic anhydrase"/>
    <property type="match status" value="1"/>
</dbReference>
<comment type="function">
    <text evidence="1 9">Reversible hydration of carbon dioxide.</text>
</comment>
<evidence type="ECO:0000256" key="8">
    <source>
        <dbReference type="ARBA" id="ARBA00048348"/>
    </source>
</evidence>
<keyword evidence="6" id="KW-0325">Glycoprotein</keyword>
<dbReference type="AlphaFoldDB" id="A0A2T7PCX0"/>
<dbReference type="InterPro" id="IPR036398">
    <property type="entry name" value="CA_dom_sf"/>
</dbReference>
<feature type="region of interest" description="Disordered" evidence="10">
    <location>
        <begin position="235"/>
        <end position="398"/>
    </location>
</feature>
<feature type="compositionally biased region" description="Polar residues" evidence="10">
    <location>
        <begin position="242"/>
        <end position="255"/>
    </location>
</feature>
<evidence type="ECO:0000259" key="11">
    <source>
        <dbReference type="PROSITE" id="PS51144"/>
    </source>
</evidence>
<feature type="region of interest" description="Disordered" evidence="10">
    <location>
        <begin position="462"/>
        <end position="526"/>
    </location>
</feature>
<comment type="catalytic activity">
    <reaction evidence="8 9">
        <text>hydrogencarbonate + H(+) = CO2 + H2O</text>
        <dbReference type="Rhea" id="RHEA:10748"/>
        <dbReference type="ChEBI" id="CHEBI:15377"/>
        <dbReference type="ChEBI" id="CHEBI:15378"/>
        <dbReference type="ChEBI" id="CHEBI:16526"/>
        <dbReference type="ChEBI" id="CHEBI:17544"/>
        <dbReference type="EC" id="4.2.1.1"/>
    </reaction>
</comment>
<comment type="cofactor">
    <cofactor evidence="9">
        <name>Zn(2+)</name>
        <dbReference type="ChEBI" id="CHEBI:29105"/>
    </cofactor>
</comment>
<dbReference type="EMBL" id="PZQS01000004">
    <property type="protein sequence ID" value="PVD31273.1"/>
    <property type="molecule type" value="Genomic_DNA"/>
</dbReference>
<evidence type="ECO:0000256" key="4">
    <source>
        <dbReference type="ARBA" id="ARBA00022723"/>
    </source>
</evidence>